<proteinExistence type="predicted"/>
<protein>
    <submittedName>
        <fullName evidence="2">Uncharacterized protein</fullName>
    </submittedName>
</protein>
<feature type="region of interest" description="Disordered" evidence="1">
    <location>
        <begin position="195"/>
        <end position="227"/>
    </location>
</feature>
<gene>
    <name evidence="2" type="ORF">CAOG_004744</name>
</gene>
<evidence type="ECO:0000313" key="3">
    <source>
        <dbReference type="Proteomes" id="UP000008743"/>
    </source>
</evidence>
<feature type="compositionally biased region" description="Pro residues" evidence="1">
    <location>
        <begin position="404"/>
        <end position="416"/>
    </location>
</feature>
<dbReference type="AlphaFoldDB" id="A0A0D2VSH7"/>
<dbReference type="RefSeq" id="XP_004347495.1">
    <property type="nucleotide sequence ID" value="XM_004347445.2"/>
</dbReference>
<feature type="compositionally biased region" description="Polar residues" evidence="1">
    <location>
        <begin position="196"/>
        <end position="206"/>
    </location>
</feature>
<organism evidence="2 3">
    <name type="scientific">Capsaspora owczarzaki (strain ATCC 30864)</name>
    <dbReference type="NCBI Taxonomy" id="595528"/>
    <lineage>
        <taxon>Eukaryota</taxon>
        <taxon>Filasterea</taxon>
        <taxon>Capsaspora</taxon>
    </lineage>
</organism>
<sequence length="416" mass="44908">MLNQLVARLPTTAATSSRAIAAASLSTHAAAAAAAAATPNASKRRSKGKADTGPIVFEDAAADGASKQAEQGIYTQPIIVDGGYVAPVNNRPAIVPTRDRHLAVGKSFVPVIAPGELAGLPATSVPEEAFKRVADRADRPTRPAPVRWDNGFVVHRRLYEGQMHDLRKQFAAEHASSLKAEQRLKSHIAAERVKATETTSTIQKLRSSARRAISDLRADQEARSREERKEYAAYRQSAAEHKRVGVELRMAVQASHNLSTAIPFEKYEEVVSEALLTNAAYPELPPPANPAEFNRQIARQERGITKRLVADLERLADARVTEVQNGSSLNKEGRDAVVQRALDNLPPVVPEPGSVATPETNRAMQKSLLELAALRMHSRERKLKGSVAPQPSSPSWQEQVAAAPPAPAEPATPQTP</sequence>
<keyword evidence="3" id="KW-1185">Reference proteome</keyword>
<dbReference type="InParanoid" id="A0A0D2VSH7"/>
<name>A0A0D2VSH7_CAPO3</name>
<feature type="compositionally biased region" description="Basic and acidic residues" evidence="1">
    <location>
        <begin position="212"/>
        <end position="227"/>
    </location>
</feature>
<accession>A0A0D2VSH7</accession>
<evidence type="ECO:0000256" key="1">
    <source>
        <dbReference type="SAM" id="MobiDB-lite"/>
    </source>
</evidence>
<evidence type="ECO:0000313" key="2">
    <source>
        <dbReference type="EMBL" id="KJE94047.1"/>
    </source>
</evidence>
<dbReference type="EMBL" id="KE346366">
    <property type="protein sequence ID" value="KJE94047.1"/>
    <property type="molecule type" value="Genomic_DNA"/>
</dbReference>
<dbReference type="PhylomeDB" id="A0A0D2VSH7"/>
<feature type="region of interest" description="Disordered" evidence="1">
    <location>
        <begin position="377"/>
        <end position="416"/>
    </location>
</feature>
<dbReference type="Proteomes" id="UP000008743">
    <property type="component" value="Unassembled WGS sequence"/>
</dbReference>
<reference evidence="3" key="1">
    <citation type="submission" date="2011-02" db="EMBL/GenBank/DDBJ databases">
        <title>The Genome Sequence of Capsaspora owczarzaki ATCC 30864.</title>
        <authorList>
            <person name="Russ C."/>
            <person name="Cuomo C."/>
            <person name="Burger G."/>
            <person name="Gray M.W."/>
            <person name="Holland P.W.H."/>
            <person name="King N."/>
            <person name="Lang F.B.F."/>
            <person name="Roger A.J."/>
            <person name="Ruiz-Trillo I."/>
            <person name="Young S.K."/>
            <person name="Zeng Q."/>
            <person name="Gargeya S."/>
            <person name="Alvarado L."/>
            <person name="Berlin A."/>
            <person name="Chapman S.B."/>
            <person name="Chen Z."/>
            <person name="Freedman E."/>
            <person name="Gellesch M."/>
            <person name="Goldberg J."/>
            <person name="Griggs A."/>
            <person name="Gujja S."/>
            <person name="Heilman E."/>
            <person name="Heiman D."/>
            <person name="Howarth C."/>
            <person name="Mehta T."/>
            <person name="Neiman D."/>
            <person name="Pearson M."/>
            <person name="Roberts A."/>
            <person name="Saif S."/>
            <person name="Shea T."/>
            <person name="Shenoy N."/>
            <person name="Sisk P."/>
            <person name="Stolte C."/>
            <person name="Sykes S."/>
            <person name="White J."/>
            <person name="Yandava C."/>
            <person name="Haas B."/>
            <person name="Nusbaum C."/>
            <person name="Birren B."/>
        </authorList>
    </citation>
    <scope>NUCLEOTIDE SEQUENCE</scope>
    <source>
        <strain evidence="3">ATCC 30864</strain>
    </source>
</reference>